<dbReference type="Gene3D" id="1.10.10.10">
    <property type="entry name" value="Winged helix-like DNA-binding domain superfamily/Winged helix DNA-binding domain"/>
    <property type="match status" value="1"/>
</dbReference>
<organism evidence="3 4">
    <name type="scientific">Geobacillus thermoleovorans CCB_US3_UF5</name>
    <dbReference type="NCBI Taxonomy" id="1111068"/>
    <lineage>
        <taxon>Bacteria</taxon>
        <taxon>Bacillati</taxon>
        <taxon>Bacillota</taxon>
        <taxon>Bacilli</taxon>
        <taxon>Bacillales</taxon>
        <taxon>Anoxybacillaceae</taxon>
        <taxon>Geobacillus</taxon>
        <taxon>Geobacillus thermoleovorans group</taxon>
    </lineage>
</organism>
<feature type="compositionally biased region" description="Basic and acidic residues" evidence="2">
    <location>
        <begin position="117"/>
        <end position="143"/>
    </location>
</feature>
<sequence>MPDSFYFPVYTGLLTPKHRERIGPAIWEFLWLVSKVTKEVQEEGETLGIVLGGRPVKLAEIAAELGGSERTVKRNIARLKDEGYIETVRAPYGEIYKVRKSKKFVHKNRSAKNGTSFDEREDKNGLSHDERSAKNGTSEHREVPYLSERSATSGTSNKDIKDIKNITDRKIDDDIREAHMSDRSKRAIANKYIQRRGKGLSLSPKDEEAIEGLLREPIPLDDILSLIDEVFDEYQPKFNGDGINSFEYVRKVVLSKYHEQKGESADGGTIHKHRRGIGRPAKEGGKTYEQILREAEAARRAWGWKG</sequence>
<protein>
    <recommendedName>
        <fullName evidence="5">Helix-turn-helix type 11 domain-containing protein</fullName>
    </recommendedName>
</protein>
<gene>
    <name evidence="3" type="ORF">GTCCBUS3UF5_2880</name>
</gene>
<feature type="region of interest" description="Disordered" evidence="2">
    <location>
        <begin position="260"/>
        <end position="286"/>
    </location>
</feature>
<dbReference type="CDD" id="cd00090">
    <property type="entry name" value="HTH_ARSR"/>
    <property type="match status" value="1"/>
</dbReference>
<name>A0ABM5MDL9_GEOTH</name>
<keyword evidence="4" id="KW-1185">Reference proteome</keyword>
<reference evidence="3 4" key="1">
    <citation type="submission" date="2011-11" db="EMBL/GenBank/DDBJ databases">
        <title>Complete genome sequence of thermophilic Geobacillus thermoleovorans CCB_US3_UF5.</title>
        <authorList>
            <person name="Muhd Sakaff M.K.L."/>
            <person name="Abdul Rahman A.Y."/>
            <person name="Saito J.A."/>
            <person name="Hou S."/>
            <person name="Alam M."/>
        </authorList>
    </citation>
    <scope>NUCLEOTIDE SEQUENCE [LARGE SCALE GENOMIC DNA]</scope>
    <source>
        <strain evidence="3 4">CCB_US3_UF5</strain>
    </source>
</reference>
<dbReference type="Proteomes" id="UP000005636">
    <property type="component" value="Chromosome"/>
</dbReference>
<dbReference type="InterPro" id="IPR011991">
    <property type="entry name" value="ArsR-like_HTH"/>
</dbReference>
<evidence type="ECO:0000313" key="3">
    <source>
        <dbReference type="EMBL" id="AEV17614.1"/>
    </source>
</evidence>
<evidence type="ECO:0000256" key="1">
    <source>
        <dbReference type="ARBA" id="ARBA00023125"/>
    </source>
</evidence>
<dbReference type="SUPFAM" id="SSF46785">
    <property type="entry name" value="Winged helix' DNA-binding domain"/>
    <property type="match status" value="1"/>
</dbReference>
<proteinExistence type="predicted"/>
<evidence type="ECO:0000313" key="4">
    <source>
        <dbReference type="Proteomes" id="UP000005636"/>
    </source>
</evidence>
<keyword evidence="1" id="KW-0238">DNA-binding</keyword>
<dbReference type="InterPro" id="IPR036388">
    <property type="entry name" value="WH-like_DNA-bd_sf"/>
</dbReference>
<feature type="region of interest" description="Disordered" evidence="2">
    <location>
        <begin position="107"/>
        <end position="159"/>
    </location>
</feature>
<evidence type="ECO:0000256" key="2">
    <source>
        <dbReference type="SAM" id="MobiDB-lite"/>
    </source>
</evidence>
<accession>A0ABM5MDL9</accession>
<evidence type="ECO:0008006" key="5">
    <source>
        <dbReference type="Google" id="ProtNLM"/>
    </source>
</evidence>
<dbReference type="EMBL" id="CP003125">
    <property type="protein sequence ID" value="AEV17614.1"/>
    <property type="molecule type" value="Genomic_DNA"/>
</dbReference>
<dbReference type="InterPro" id="IPR036390">
    <property type="entry name" value="WH_DNA-bd_sf"/>
</dbReference>
<dbReference type="RefSeq" id="WP_014194710.1">
    <property type="nucleotide sequence ID" value="NC_016593.1"/>
</dbReference>